<organism evidence="2 3">
    <name type="scientific">Anaeromyces robustus</name>
    <dbReference type="NCBI Taxonomy" id="1754192"/>
    <lineage>
        <taxon>Eukaryota</taxon>
        <taxon>Fungi</taxon>
        <taxon>Fungi incertae sedis</taxon>
        <taxon>Chytridiomycota</taxon>
        <taxon>Chytridiomycota incertae sedis</taxon>
        <taxon>Neocallimastigomycetes</taxon>
        <taxon>Neocallimastigales</taxon>
        <taxon>Neocallimastigaceae</taxon>
        <taxon>Anaeromyces</taxon>
    </lineage>
</organism>
<sequence>MTPDINTLPPESLLSRISRKLFSFGNFKGPLLNSEKEFFEQAIEKNKKNAFKLPEKKGHIYSNVVIMEKYDCLRIQKEEKPSEKALLFLFGGGFVYTCDNLSINKATDFGDKSERDVWIPYYPLCIEHRITETYEMVYQTYKEMLKVYKPENIMVLGFSAGGHLALGLGSHINILKENIPMSSLIMVVAPTAVPYTEEENQKLDELNSIDSFIDKKLVQNIMPKMMEKGQPIPDYMKYPQKSDYSNFPEVHLFYSTCEVLYAFADSFEKNLQKYNIKYKIHIVNGAFHCYPFITFLKEGRQGSNEIIEILKSK</sequence>
<comment type="caution">
    <text evidence="2">The sequence shown here is derived from an EMBL/GenBank/DDBJ whole genome shotgun (WGS) entry which is preliminary data.</text>
</comment>
<dbReference type="InterPro" id="IPR013094">
    <property type="entry name" value="AB_hydrolase_3"/>
</dbReference>
<name>A0A1Y1XSJ0_9FUNG</name>
<dbReference type="Pfam" id="PF07859">
    <property type="entry name" value="Abhydrolase_3"/>
    <property type="match status" value="1"/>
</dbReference>
<evidence type="ECO:0000313" key="2">
    <source>
        <dbReference type="EMBL" id="ORX88274.1"/>
    </source>
</evidence>
<dbReference type="AlphaFoldDB" id="A0A1Y1XSJ0"/>
<evidence type="ECO:0000259" key="1">
    <source>
        <dbReference type="Pfam" id="PF07859"/>
    </source>
</evidence>
<dbReference type="STRING" id="1754192.A0A1Y1XSJ0"/>
<feature type="domain" description="Alpha/beta hydrolase fold-3" evidence="1">
    <location>
        <begin position="86"/>
        <end position="290"/>
    </location>
</feature>
<dbReference type="Gene3D" id="3.40.50.1820">
    <property type="entry name" value="alpha/beta hydrolase"/>
    <property type="match status" value="1"/>
</dbReference>
<keyword evidence="2" id="KW-0378">Hydrolase</keyword>
<proteinExistence type="predicted"/>
<accession>A0A1Y1XSJ0</accession>
<keyword evidence="3" id="KW-1185">Reference proteome</keyword>
<reference evidence="2 3" key="1">
    <citation type="submission" date="2016-08" db="EMBL/GenBank/DDBJ databases">
        <title>A Parts List for Fungal Cellulosomes Revealed by Comparative Genomics.</title>
        <authorList>
            <consortium name="DOE Joint Genome Institute"/>
            <person name="Haitjema C.H."/>
            <person name="Gilmore S.P."/>
            <person name="Henske J.K."/>
            <person name="Solomon K.V."/>
            <person name="De Groot R."/>
            <person name="Kuo A."/>
            <person name="Mondo S.J."/>
            <person name="Salamov A.A."/>
            <person name="Labutti K."/>
            <person name="Zhao Z."/>
            <person name="Chiniquy J."/>
            <person name="Barry K."/>
            <person name="Brewer H.M."/>
            <person name="Purvine S.O."/>
            <person name="Wright A.T."/>
            <person name="Boxma B."/>
            <person name="Van Alen T."/>
            <person name="Hackstein J.H."/>
            <person name="Baker S.E."/>
            <person name="Grigoriev I.V."/>
            <person name="O'Malley M.A."/>
        </authorList>
    </citation>
    <scope>NUCLEOTIDE SEQUENCE [LARGE SCALE GENOMIC DNA]</scope>
    <source>
        <strain evidence="2 3">S4</strain>
    </source>
</reference>
<dbReference type="GO" id="GO:0016787">
    <property type="term" value="F:hydrolase activity"/>
    <property type="evidence" value="ECO:0007669"/>
    <property type="project" value="UniProtKB-KW"/>
</dbReference>
<dbReference type="OrthoDB" id="2152029at2759"/>
<protein>
    <submittedName>
        <fullName evidence="2">Alpha/beta-hydrolase</fullName>
    </submittedName>
</protein>
<dbReference type="EMBL" id="MCFG01000001">
    <property type="protein sequence ID" value="ORX88274.1"/>
    <property type="molecule type" value="Genomic_DNA"/>
</dbReference>
<dbReference type="SUPFAM" id="SSF53474">
    <property type="entry name" value="alpha/beta-Hydrolases"/>
    <property type="match status" value="1"/>
</dbReference>
<evidence type="ECO:0000313" key="3">
    <source>
        <dbReference type="Proteomes" id="UP000193944"/>
    </source>
</evidence>
<reference evidence="2 3" key="2">
    <citation type="submission" date="2016-08" db="EMBL/GenBank/DDBJ databases">
        <title>Pervasive Adenine N6-methylation of Active Genes in Fungi.</title>
        <authorList>
            <consortium name="DOE Joint Genome Institute"/>
            <person name="Mondo S.J."/>
            <person name="Dannebaum R.O."/>
            <person name="Kuo R.C."/>
            <person name="Labutti K."/>
            <person name="Haridas S."/>
            <person name="Kuo A."/>
            <person name="Salamov A."/>
            <person name="Ahrendt S.R."/>
            <person name="Lipzen A."/>
            <person name="Sullivan W."/>
            <person name="Andreopoulos W.B."/>
            <person name="Clum A."/>
            <person name="Lindquist E."/>
            <person name="Daum C."/>
            <person name="Ramamoorthy G.K."/>
            <person name="Gryganskyi A."/>
            <person name="Culley D."/>
            <person name="Magnuson J.K."/>
            <person name="James T.Y."/>
            <person name="O'Malley M.A."/>
            <person name="Stajich J.E."/>
            <person name="Spatafora J.W."/>
            <person name="Visel A."/>
            <person name="Grigoriev I.V."/>
        </authorList>
    </citation>
    <scope>NUCLEOTIDE SEQUENCE [LARGE SCALE GENOMIC DNA]</scope>
    <source>
        <strain evidence="2 3">S4</strain>
    </source>
</reference>
<gene>
    <name evidence="2" type="ORF">BCR32DRAFT_239545</name>
</gene>
<dbReference type="InterPro" id="IPR029058">
    <property type="entry name" value="AB_hydrolase_fold"/>
</dbReference>
<dbReference type="Proteomes" id="UP000193944">
    <property type="component" value="Unassembled WGS sequence"/>
</dbReference>